<sequence length="197" mass="21115">MQESGFWDVIDDAYASLECGYYDEDHPGAAVAQAWLDGLAGLPPAEVLDFAVHFEAALERAWRPEVWAAACLLTGGTPDDIHAAFGYEDRFLDFRASLVALGSASFGTVVADPDALADLPDLEAVERGDWDLFMKLDGVAEDAYAQAGGGVLASVLAGRLGGPPHRGAPADETWWVPDSVSRQRFPRLAARFPHGMP</sequence>
<dbReference type="Pfam" id="PF14024">
    <property type="entry name" value="DUF4240"/>
    <property type="match status" value="1"/>
</dbReference>
<comment type="caution">
    <text evidence="2">The sequence shown here is derived from an EMBL/GenBank/DDBJ whole genome shotgun (WGS) entry which is preliminary data.</text>
</comment>
<dbReference type="Proteomes" id="UP000587527">
    <property type="component" value="Unassembled WGS sequence"/>
</dbReference>
<dbReference type="InterPro" id="IPR025334">
    <property type="entry name" value="DUF4240"/>
</dbReference>
<evidence type="ECO:0000259" key="1">
    <source>
        <dbReference type="Pfam" id="PF14024"/>
    </source>
</evidence>
<protein>
    <recommendedName>
        <fullName evidence="1">DUF4240 domain-containing protein</fullName>
    </recommendedName>
</protein>
<feature type="domain" description="DUF4240" evidence="1">
    <location>
        <begin position="1"/>
        <end position="146"/>
    </location>
</feature>
<dbReference type="RefSeq" id="WP_184831625.1">
    <property type="nucleotide sequence ID" value="NZ_JACHMN010000001.1"/>
</dbReference>
<name>A0A841BIN7_9ACTN</name>
<dbReference type="EMBL" id="JACHMN010000001">
    <property type="protein sequence ID" value="MBB5867188.1"/>
    <property type="molecule type" value="Genomic_DNA"/>
</dbReference>
<keyword evidence="3" id="KW-1185">Reference proteome</keyword>
<evidence type="ECO:0000313" key="3">
    <source>
        <dbReference type="Proteomes" id="UP000587527"/>
    </source>
</evidence>
<gene>
    <name evidence="2" type="ORF">F4553_000567</name>
</gene>
<dbReference type="AlphaFoldDB" id="A0A841BIN7"/>
<accession>A0A841BIN7</accession>
<evidence type="ECO:0000313" key="2">
    <source>
        <dbReference type="EMBL" id="MBB5867188.1"/>
    </source>
</evidence>
<proteinExistence type="predicted"/>
<reference evidence="2 3" key="1">
    <citation type="submission" date="2020-08" db="EMBL/GenBank/DDBJ databases">
        <title>Sequencing the genomes of 1000 actinobacteria strains.</title>
        <authorList>
            <person name="Klenk H.-P."/>
        </authorList>
    </citation>
    <scope>NUCLEOTIDE SEQUENCE [LARGE SCALE GENOMIC DNA]</scope>
    <source>
        <strain evidence="2 3">DSM 45362</strain>
    </source>
</reference>
<organism evidence="2 3">
    <name type="scientific">Allocatelliglobosispora scoriae</name>
    <dbReference type="NCBI Taxonomy" id="643052"/>
    <lineage>
        <taxon>Bacteria</taxon>
        <taxon>Bacillati</taxon>
        <taxon>Actinomycetota</taxon>
        <taxon>Actinomycetes</taxon>
        <taxon>Micromonosporales</taxon>
        <taxon>Micromonosporaceae</taxon>
        <taxon>Allocatelliglobosispora</taxon>
    </lineage>
</organism>